<dbReference type="EMBL" id="MDYN01000023">
    <property type="protein sequence ID" value="OQD82146.1"/>
    <property type="molecule type" value="Genomic_DNA"/>
</dbReference>
<evidence type="ECO:0000313" key="7">
    <source>
        <dbReference type="EMBL" id="OQD82146.1"/>
    </source>
</evidence>
<dbReference type="GO" id="GO:0018741">
    <property type="term" value="F:linear primary-alkylsulfatase activity"/>
    <property type="evidence" value="ECO:0007669"/>
    <property type="project" value="InterPro"/>
</dbReference>
<dbReference type="Proteomes" id="UP000191672">
    <property type="component" value="Unassembled WGS sequence"/>
</dbReference>
<dbReference type="GO" id="GO:0046983">
    <property type="term" value="F:protein dimerization activity"/>
    <property type="evidence" value="ECO:0007669"/>
    <property type="project" value="InterPro"/>
</dbReference>
<dbReference type="InterPro" id="IPR036527">
    <property type="entry name" value="SCP2_sterol-bd_dom_sf"/>
</dbReference>
<evidence type="ECO:0000256" key="3">
    <source>
        <dbReference type="ARBA" id="ARBA00022801"/>
    </source>
</evidence>
<dbReference type="PANTHER" id="PTHR43223:SF1">
    <property type="entry name" value="ALKYL_ARYL-SULFATASE BDS1"/>
    <property type="match status" value="1"/>
</dbReference>
<dbReference type="PROSITE" id="PS00743">
    <property type="entry name" value="BETA_LACTAMASE_B_1"/>
    <property type="match status" value="1"/>
</dbReference>
<dbReference type="InterPro" id="IPR001018">
    <property type="entry name" value="Beta-lactamase_class-B_CS"/>
</dbReference>
<dbReference type="CDD" id="cd07710">
    <property type="entry name" value="arylsulfatase_Sdsa1-like_MBL-fold"/>
    <property type="match status" value="1"/>
</dbReference>
<keyword evidence="8" id="KW-1185">Reference proteome</keyword>
<dbReference type="PANTHER" id="PTHR43223">
    <property type="entry name" value="ALKYL/ARYL-SULFATASE"/>
    <property type="match status" value="1"/>
</dbReference>
<comment type="cofactor">
    <cofactor evidence="1">
        <name>Zn(2+)</name>
        <dbReference type="ChEBI" id="CHEBI:29105"/>
    </cofactor>
</comment>
<dbReference type="SUPFAM" id="SSF55718">
    <property type="entry name" value="SCP-like"/>
    <property type="match status" value="1"/>
</dbReference>
<dbReference type="InterPro" id="IPR036866">
    <property type="entry name" value="RibonucZ/Hydroxyglut_hydro"/>
</dbReference>
<evidence type="ECO:0000313" key="8">
    <source>
        <dbReference type="Proteomes" id="UP000191672"/>
    </source>
</evidence>
<dbReference type="InterPro" id="IPR029229">
    <property type="entry name" value="Alkyl_sulf_C"/>
</dbReference>
<dbReference type="Pfam" id="PF14863">
    <property type="entry name" value="Alkyl_sulf_dimr"/>
    <property type="match status" value="1"/>
</dbReference>
<dbReference type="InterPro" id="IPR029228">
    <property type="entry name" value="Alkyl_sulf_dimr"/>
</dbReference>
<keyword evidence="4" id="KW-0862">Zinc</keyword>
<dbReference type="GO" id="GO:0017001">
    <property type="term" value="P:antibiotic catabolic process"/>
    <property type="evidence" value="ECO:0007669"/>
    <property type="project" value="InterPro"/>
</dbReference>
<evidence type="ECO:0000259" key="6">
    <source>
        <dbReference type="SMART" id="SM00849"/>
    </source>
</evidence>
<dbReference type="GO" id="GO:0008270">
    <property type="term" value="F:zinc ion binding"/>
    <property type="evidence" value="ECO:0007669"/>
    <property type="project" value="InterPro"/>
</dbReference>
<keyword evidence="3" id="KW-0378">Hydrolase</keyword>
<dbReference type="AlphaFoldDB" id="A0A1V6Q0B5"/>
<feature type="domain" description="Metallo-beta-lactamase" evidence="6">
    <location>
        <begin position="89"/>
        <end position="309"/>
    </location>
</feature>
<dbReference type="InterPro" id="IPR001279">
    <property type="entry name" value="Metallo-B-lactamas"/>
</dbReference>
<gene>
    <name evidence="7" type="ORF">PENANT_c023G00397</name>
</gene>
<dbReference type="GO" id="GO:0018909">
    <property type="term" value="P:dodecyl sulfate metabolic process"/>
    <property type="evidence" value="ECO:0007669"/>
    <property type="project" value="InterPro"/>
</dbReference>
<dbReference type="Gene3D" id="1.25.40.880">
    <property type="entry name" value="Alkyl sulfatase, dimerisation domain"/>
    <property type="match status" value="1"/>
</dbReference>
<evidence type="ECO:0000256" key="4">
    <source>
        <dbReference type="ARBA" id="ARBA00022833"/>
    </source>
</evidence>
<protein>
    <recommendedName>
        <fullName evidence="6">Metallo-beta-lactamase domain-containing protein</fullName>
    </recommendedName>
</protein>
<dbReference type="GO" id="GO:0008800">
    <property type="term" value="F:beta-lactamase activity"/>
    <property type="evidence" value="ECO:0007669"/>
    <property type="project" value="InterPro"/>
</dbReference>
<dbReference type="Gene3D" id="3.30.1050.10">
    <property type="entry name" value="SCP2 sterol-binding domain"/>
    <property type="match status" value="1"/>
</dbReference>
<dbReference type="InterPro" id="IPR038536">
    <property type="entry name" value="Alkyl/aryl-sulf_dimr_sf"/>
</dbReference>
<dbReference type="InterPro" id="IPR044097">
    <property type="entry name" value="Bds1/SdsA1_MBL-fold"/>
</dbReference>
<dbReference type="Gene3D" id="3.60.15.30">
    <property type="entry name" value="Metallo-beta-lactamase domain"/>
    <property type="match status" value="1"/>
</dbReference>
<evidence type="ECO:0000256" key="1">
    <source>
        <dbReference type="ARBA" id="ARBA00001947"/>
    </source>
</evidence>
<sequence length="614" mass="67974">MPGASKMEPSFEDVQSFQDADRGFVDRLEPCIIKDGSGRVIWDNEAYNFLSEPVAETANAKLWRQAQLLTKQGLYKVVDGIYQIRGFDLSNMTVIEGTKGIIVIDPLTSAECAKAGLELYRKNRGNKAVMGMLYTHSHADHFGGAEGILSRSQATQVPVIAPHGFLEHAVSENIFAGNAMARRAGYMYGNELPKGPQGQISAGLGATVSSGTITIVPPNLNVTHTGQTETIDGVELIFQVTPGTEAPAEMNFFLPQFRTMCMAENATQCLHNISTLRGAAVRDALAWSSYLDESIALYGEKTEVVFASHHWPTWGKEKVYTYLTQQRDLYAFLHDQTVRLMNQGLTGIEIAEDFSLPPKIRTNWHTQGFYGSVSHNVKAIYQRYMTWFDGNPSHLWEHPPVESARRYVDCMGGTEEVIKKAQAFMKRGDLRFAATLLNHVVFSDPESAAGKIMLASTYEKLGFGAENGPWRNFYLSGAGELRGQTPHKNLLSDQTEMLQALSLHQLFSSIAVRVDGSKAQEKDFTIDLYVTDLKEKCRLMISNGALIHRTGLKKEQPQVGTADYSCSMSHSQLLILLATGDFGNVESESGDRSYFAKLLSFIVSFDTKFNIAVP</sequence>
<dbReference type="SUPFAM" id="SSF56281">
    <property type="entry name" value="Metallo-hydrolase/oxidoreductase"/>
    <property type="match status" value="1"/>
</dbReference>
<comment type="similarity">
    <text evidence="5">Belongs to the metallo-beta-lactamase superfamily. Type III sulfatase family.</text>
</comment>
<keyword evidence="2" id="KW-0479">Metal-binding</keyword>
<dbReference type="Pfam" id="PF14864">
    <property type="entry name" value="Alkyl_sulf_C"/>
    <property type="match status" value="1"/>
</dbReference>
<reference evidence="8" key="1">
    <citation type="journal article" date="2017" name="Nat. Microbiol.">
        <title>Global analysis of biosynthetic gene clusters reveals vast potential of secondary metabolite production in Penicillium species.</title>
        <authorList>
            <person name="Nielsen J.C."/>
            <person name="Grijseels S."/>
            <person name="Prigent S."/>
            <person name="Ji B."/>
            <person name="Dainat J."/>
            <person name="Nielsen K.F."/>
            <person name="Frisvad J.C."/>
            <person name="Workman M."/>
            <person name="Nielsen J."/>
        </authorList>
    </citation>
    <scope>NUCLEOTIDE SEQUENCE [LARGE SCALE GENOMIC DNA]</scope>
    <source>
        <strain evidence="8">IBT 31811</strain>
    </source>
</reference>
<dbReference type="FunFam" id="3.60.15.30:FF:000001">
    <property type="entry name" value="Alkyl/aryl-sulfatase BDS1"/>
    <property type="match status" value="1"/>
</dbReference>
<name>A0A1V6Q0B5_9EURO</name>
<evidence type="ECO:0000256" key="2">
    <source>
        <dbReference type="ARBA" id="ARBA00022723"/>
    </source>
</evidence>
<comment type="caution">
    <text evidence="7">The sequence shown here is derived from an EMBL/GenBank/DDBJ whole genome shotgun (WGS) entry which is preliminary data.</text>
</comment>
<accession>A0A1V6Q0B5</accession>
<dbReference type="Pfam" id="PF00753">
    <property type="entry name" value="Lactamase_B"/>
    <property type="match status" value="1"/>
</dbReference>
<dbReference type="SMART" id="SM00849">
    <property type="entry name" value="Lactamase_B"/>
    <property type="match status" value="1"/>
</dbReference>
<dbReference type="InterPro" id="IPR052195">
    <property type="entry name" value="Bact_Alkyl/Aryl-Sulfatase"/>
</dbReference>
<evidence type="ECO:0000256" key="5">
    <source>
        <dbReference type="ARBA" id="ARBA00033751"/>
    </source>
</evidence>
<organism evidence="7 8">
    <name type="scientific">Penicillium antarcticum</name>
    <dbReference type="NCBI Taxonomy" id="416450"/>
    <lineage>
        <taxon>Eukaryota</taxon>
        <taxon>Fungi</taxon>
        <taxon>Dikarya</taxon>
        <taxon>Ascomycota</taxon>
        <taxon>Pezizomycotina</taxon>
        <taxon>Eurotiomycetes</taxon>
        <taxon>Eurotiomycetidae</taxon>
        <taxon>Eurotiales</taxon>
        <taxon>Aspergillaceae</taxon>
        <taxon>Penicillium</taxon>
    </lineage>
</organism>
<proteinExistence type="inferred from homology"/>